<proteinExistence type="predicted"/>
<keyword evidence="1" id="KW-0732">Signal</keyword>
<name>A0ABN0UFE4_9PSEU</name>
<protein>
    <submittedName>
        <fullName evidence="2">Uncharacterized protein</fullName>
    </submittedName>
</protein>
<reference evidence="2 3" key="1">
    <citation type="journal article" date="2019" name="Int. J. Syst. Evol. Microbiol.">
        <title>The Global Catalogue of Microorganisms (GCM) 10K type strain sequencing project: providing services to taxonomists for standard genome sequencing and annotation.</title>
        <authorList>
            <consortium name="The Broad Institute Genomics Platform"/>
            <consortium name="The Broad Institute Genome Sequencing Center for Infectious Disease"/>
            <person name="Wu L."/>
            <person name="Ma J."/>
        </authorList>
    </citation>
    <scope>NUCLEOTIDE SEQUENCE [LARGE SCALE GENOMIC DNA]</scope>
    <source>
        <strain evidence="2 3">JCM 3380</strain>
    </source>
</reference>
<gene>
    <name evidence="2" type="ORF">GCM10010492_55890</name>
</gene>
<comment type="caution">
    <text evidence="2">The sequence shown here is derived from an EMBL/GenBank/DDBJ whole genome shotgun (WGS) entry which is preliminary data.</text>
</comment>
<accession>A0ABN0UFE4</accession>
<evidence type="ECO:0000313" key="2">
    <source>
        <dbReference type="EMBL" id="GAA0248782.1"/>
    </source>
</evidence>
<evidence type="ECO:0000256" key="1">
    <source>
        <dbReference type="SAM" id="SignalP"/>
    </source>
</evidence>
<organism evidence="2 3">
    <name type="scientific">Saccharothrix mutabilis subsp. mutabilis</name>
    <dbReference type="NCBI Taxonomy" id="66855"/>
    <lineage>
        <taxon>Bacteria</taxon>
        <taxon>Bacillati</taxon>
        <taxon>Actinomycetota</taxon>
        <taxon>Actinomycetes</taxon>
        <taxon>Pseudonocardiales</taxon>
        <taxon>Pseudonocardiaceae</taxon>
        <taxon>Saccharothrix</taxon>
    </lineage>
</organism>
<dbReference type="EMBL" id="BAAABU010000016">
    <property type="protein sequence ID" value="GAA0248782.1"/>
    <property type="molecule type" value="Genomic_DNA"/>
</dbReference>
<sequence>MSETPTFTAHRGLRLFAIAFVFLAATLGLAQTASAAPAPAPQAAVQALAAAPQDASGPSVAASWSCTTYFYSNAIDRYCTVYSGYLRSYISCSNGWTYYSPWVGPGRWRILQICPSGTYRTGSGVQTVG</sequence>
<keyword evidence="3" id="KW-1185">Reference proteome</keyword>
<dbReference type="RefSeq" id="WP_343936903.1">
    <property type="nucleotide sequence ID" value="NZ_BAAABU010000016.1"/>
</dbReference>
<feature type="chain" id="PRO_5045704709" evidence="1">
    <location>
        <begin position="36"/>
        <end position="129"/>
    </location>
</feature>
<dbReference type="Proteomes" id="UP001500416">
    <property type="component" value="Unassembled WGS sequence"/>
</dbReference>
<feature type="signal peptide" evidence="1">
    <location>
        <begin position="1"/>
        <end position="35"/>
    </location>
</feature>
<evidence type="ECO:0000313" key="3">
    <source>
        <dbReference type="Proteomes" id="UP001500416"/>
    </source>
</evidence>